<evidence type="ECO:0000256" key="1">
    <source>
        <dbReference type="ARBA" id="ARBA00004434"/>
    </source>
</evidence>
<dbReference type="PANTHER" id="PTHR14009:SF13">
    <property type="entry name" value="LETM1 DOMAIN-CONTAINING PROTEIN 1"/>
    <property type="match status" value="1"/>
</dbReference>
<feature type="domain" description="Letm1 RBD" evidence="7">
    <location>
        <begin position="64"/>
        <end position="142"/>
    </location>
</feature>
<comment type="subcellular location">
    <subcellularLocation>
        <location evidence="1">Mitochondrion inner membrane</location>
        <topology evidence="1">Single-pass membrane protein</topology>
    </subcellularLocation>
</comment>
<name>A0A974HWL1_XENLA</name>
<evidence type="ECO:0000313" key="8">
    <source>
        <dbReference type="EMBL" id="OCT92898.1"/>
    </source>
</evidence>
<keyword evidence="2" id="KW-0812">Transmembrane</keyword>
<evidence type="ECO:0000259" key="7">
    <source>
        <dbReference type="Pfam" id="PF07766"/>
    </source>
</evidence>
<keyword evidence="5" id="KW-0496">Mitochondrion</keyword>
<evidence type="ECO:0000256" key="3">
    <source>
        <dbReference type="ARBA" id="ARBA00022792"/>
    </source>
</evidence>
<dbReference type="AlphaFoldDB" id="A0A974HWL1"/>
<dbReference type="PANTHER" id="PTHR14009">
    <property type="entry name" value="LEUCINE ZIPPER-EF-HAND CONTAINING TRANSMEMBRANE PROTEIN"/>
    <property type="match status" value="1"/>
</dbReference>
<proteinExistence type="predicted"/>
<dbReference type="EMBL" id="CM004469">
    <property type="protein sequence ID" value="OCT92898.1"/>
    <property type="molecule type" value="Genomic_DNA"/>
</dbReference>
<dbReference type="InterPro" id="IPR033122">
    <property type="entry name" value="LETM1-like_RBD"/>
</dbReference>
<dbReference type="GO" id="GO:0005743">
    <property type="term" value="C:mitochondrial inner membrane"/>
    <property type="evidence" value="ECO:0007669"/>
    <property type="project" value="UniProtKB-SubCell"/>
</dbReference>
<dbReference type="GO" id="GO:0030003">
    <property type="term" value="P:intracellular monoatomic cation homeostasis"/>
    <property type="evidence" value="ECO:0007669"/>
    <property type="project" value="TreeGrafter"/>
</dbReference>
<evidence type="ECO:0000313" key="9">
    <source>
        <dbReference type="Proteomes" id="UP000694892"/>
    </source>
</evidence>
<protein>
    <recommendedName>
        <fullName evidence="7">Letm1 RBD domain-containing protein</fullName>
    </recommendedName>
</protein>
<evidence type="ECO:0000256" key="2">
    <source>
        <dbReference type="ARBA" id="ARBA00022692"/>
    </source>
</evidence>
<dbReference type="Pfam" id="PF07766">
    <property type="entry name" value="LETM1_RBD"/>
    <property type="match status" value="1"/>
</dbReference>
<keyword evidence="6" id="KW-0472">Membrane</keyword>
<reference evidence="9" key="1">
    <citation type="journal article" date="2016" name="Nature">
        <title>Genome evolution in the allotetraploid frog Xenopus laevis.</title>
        <authorList>
            <person name="Session A.M."/>
            <person name="Uno Y."/>
            <person name="Kwon T."/>
            <person name="Chapman J.A."/>
            <person name="Toyoda A."/>
            <person name="Takahashi S."/>
            <person name="Fukui A."/>
            <person name="Hikosaka A."/>
            <person name="Suzuki A."/>
            <person name="Kondo M."/>
            <person name="van Heeringen S.J."/>
            <person name="Quigley I."/>
            <person name="Heinz S."/>
            <person name="Ogino H."/>
            <person name="Ochi H."/>
            <person name="Hellsten U."/>
            <person name="Lyons J.B."/>
            <person name="Simakov O."/>
            <person name="Putnam N."/>
            <person name="Stites J."/>
            <person name="Kuroki Y."/>
            <person name="Tanaka T."/>
            <person name="Michiue T."/>
            <person name="Watanabe M."/>
            <person name="Bogdanovic O."/>
            <person name="Lister R."/>
            <person name="Georgiou G."/>
            <person name="Paranjpe S.S."/>
            <person name="van Kruijsbergen I."/>
            <person name="Shu S."/>
            <person name="Carlson J."/>
            <person name="Kinoshita T."/>
            <person name="Ohta Y."/>
            <person name="Mawaribuchi S."/>
            <person name="Jenkins J."/>
            <person name="Grimwood J."/>
            <person name="Schmutz J."/>
            <person name="Mitros T."/>
            <person name="Mozaffari S.V."/>
            <person name="Suzuki Y."/>
            <person name="Haramoto Y."/>
            <person name="Yamamoto T.S."/>
            <person name="Takagi C."/>
            <person name="Heald R."/>
            <person name="Miller K."/>
            <person name="Haudenschild C."/>
            <person name="Kitzman J."/>
            <person name="Nakayama T."/>
            <person name="Izutsu Y."/>
            <person name="Robert J."/>
            <person name="Fortriede J."/>
            <person name="Burns K."/>
            <person name="Lotay V."/>
            <person name="Karimi K."/>
            <person name="Yasuoka Y."/>
            <person name="Dichmann D.S."/>
            <person name="Flajnik M.F."/>
            <person name="Houston D.W."/>
            <person name="Shendure J."/>
            <person name="DuPasquier L."/>
            <person name="Vize P.D."/>
            <person name="Zorn A.M."/>
            <person name="Ito M."/>
            <person name="Marcotte E.M."/>
            <person name="Wallingford J.B."/>
            <person name="Ito Y."/>
            <person name="Asashima M."/>
            <person name="Ueno N."/>
            <person name="Matsuda Y."/>
            <person name="Veenstra G.J."/>
            <person name="Fujiyama A."/>
            <person name="Harland R.M."/>
            <person name="Taira M."/>
            <person name="Rokhsar D.S."/>
        </authorList>
    </citation>
    <scope>NUCLEOTIDE SEQUENCE [LARGE SCALE GENOMIC DNA]</scope>
    <source>
        <strain evidence="9">J</strain>
    </source>
</reference>
<keyword evidence="4" id="KW-1133">Transmembrane helix</keyword>
<evidence type="ECO:0000256" key="5">
    <source>
        <dbReference type="ARBA" id="ARBA00023128"/>
    </source>
</evidence>
<accession>A0A974HWL1</accession>
<dbReference type="GO" id="GO:0043022">
    <property type="term" value="F:ribosome binding"/>
    <property type="evidence" value="ECO:0007669"/>
    <property type="project" value="InterPro"/>
</dbReference>
<evidence type="ECO:0000256" key="6">
    <source>
        <dbReference type="ARBA" id="ARBA00023136"/>
    </source>
</evidence>
<sequence length="146" mass="17382">MYFFPRQLLIRYFWTPKQQEEFMDIYHRMRVEAYPEILEGLLKAIPKLSERNLRNPMFQLCTQKALCRVMFLTPHLPAFLLQRRLGSHICEIQNLDCALLKLGVNKLSEEELKQACYIRGINSTHLSMEDCNCKTWLNYWLKAPAI</sequence>
<gene>
    <name evidence="8" type="ORF">XELAEV_18015964mg</name>
</gene>
<organism evidence="8 9">
    <name type="scientific">Xenopus laevis</name>
    <name type="common">African clawed frog</name>
    <dbReference type="NCBI Taxonomy" id="8355"/>
    <lineage>
        <taxon>Eukaryota</taxon>
        <taxon>Metazoa</taxon>
        <taxon>Chordata</taxon>
        <taxon>Craniata</taxon>
        <taxon>Vertebrata</taxon>
        <taxon>Euteleostomi</taxon>
        <taxon>Amphibia</taxon>
        <taxon>Batrachia</taxon>
        <taxon>Anura</taxon>
        <taxon>Pipoidea</taxon>
        <taxon>Pipidae</taxon>
        <taxon>Xenopodinae</taxon>
        <taxon>Xenopus</taxon>
        <taxon>Xenopus</taxon>
    </lineage>
</organism>
<dbReference type="InterPro" id="IPR044202">
    <property type="entry name" value="LETM1/MDM38-like"/>
</dbReference>
<dbReference type="Proteomes" id="UP000694892">
    <property type="component" value="Chromosome 2S"/>
</dbReference>
<evidence type="ECO:0000256" key="4">
    <source>
        <dbReference type="ARBA" id="ARBA00022989"/>
    </source>
</evidence>
<keyword evidence="3" id="KW-0999">Mitochondrion inner membrane</keyword>